<gene>
    <name evidence="2" type="ORF">HOLleu_35799</name>
</gene>
<reference evidence="2" key="1">
    <citation type="submission" date="2021-10" db="EMBL/GenBank/DDBJ databases">
        <title>Tropical sea cucumber genome reveals ecological adaptation and Cuvierian tubules defense mechanism.</title>
        <authorList>
            <person name="Chen T."/>
        </authorList>
    </citation>
    <scope>NUCLEOTIDE SEQUENCE</scope>
    <source>
        <strain evidence="2">Nanhai2018</strain>
        <tissue evidence="2">Muscle</tissue>
    </source>
</reference>
<dbReference type="Proteomes" id="UP001152320">
    <property type="component" value="Chromosome 19"/>
</dbReference>
<name>A0A9Q1BFM1_HOLLE</name>
<organism evidence="2 3">
    <name type="scientific">Holothuria leucospilota</name>
    <name type="common">Black long sea cucumber</name>
    <name type="synonym">Mertensiothuria leucospilota</name>
    <dbReference type="NCBI Taxonomy" id="206669"/>
    <lineage>
        <taxon>Eukaryota</taxon>
        <taxon>Metazoa</taxon>
        <taxon>Echinodermata</taxon>
        <taxon>Eleutherozoa</taxon>
        <taxon>Echinozoa</taxon>
        <taxon>Holothuroidea</taxon>
        <taxon>Aspidochirotacea</taxon>
        <taxon>Aspidochirotida</taxon>
        <taxon>Holothuriidae</taxon>
        <taxon>Holothuria</taxon>
    </lineage>
</organism>
<dbReference type="PANTHER" id="PTHR23320">
    <property type="entry name" value="MEMBRANE-SPANNING 4-DOMAINS SUBFAMILY A MS4A -RELATED"/>
    <property type="match status" value="1"/>
</dbReference>
<dbReference type="PANTHER" id="PTHR23320:SF165">
    <property type="entry name" value="MARVEL DOMAIN-CONTAINING PROTEIN"/>
    <property type="match status" value="1"/>
</dbReference>
<evidence type="ECO:0000256" key="1">
    <source>
        <dbReference type="SAM" id="Phobius"/>
    </source>
</evidence>
<feature type="transmembrane region" description="Helical" evidence="1">
    <location>
        <begin position="47"/>
        <end position="68"/>
    </location>
</feature>
<accession>A0A9Q1BFM1</accession>
<feature type="transmembrane region" description="Helical" evidence="1">
    <location>
        <begin position="74"/>
        <end position="95"/>
    </location>
</feature>
<protein>
    <submittedName>
        <fullName evidence="2">Uncharacterized protein</fullName>
    </submittedName>
</protein>
<dbReference type="GO" id="GO:0016020">
    <property type="term" value="C:membrane"/>
    <property type="evidence" value="ECO:0007669"/>
    <property type="project" value="UniProtKB-SubCell"/>
</dbReference>
<comment type="caution">
    <text evidence="2">The sequence shown here is derived from an EMBL/GenBank/DDBJ whole genome shotgun (WGS) entry which is preliminary data.</text>
</comment>
<evidence type="ECO:0000313" key="2">
    <source>
        <dbReference type="EMBL" id="KAJ8023374.1"/>
    </source>
</evidence>
<keyword evidence="1" id="KW-0812">Transmembrane</keyword>
<keyword evidence="3" id="KW-1185">Reference proteome</keyword>
<dbReference type="InterPro" id="IPR030417">
    <property type="entry name" value="MS4A"/>
</dbReference>
<evidence type="ECO:0000313" key="3">
    <source>
        <dbReference type="Proteomes" id="UP001152320"/>
    </source>
</evidence>
<feature type="transmembrane region" description="Helical" evidence="1">
    <location>
        <begin position="102"/>
        <end position="125"/>
    </location>
</feature>
<dbReference type="EMBL" id="JAIZAY010000019">
    <property type="protein sequence ID" value="KAJ8023374.1"/>
    <property type="molecule type" value="Genomic_DNA"/>
</dbReference>
<feature type="transmembrane region" description="Helical" evidence="1">
    <location>
        <begin position="145"/>
        <end position="164"/>
    </location>
</feature>
<keyword evidence="1" id="KW-1133">Transmembrane helix</keyword>
<dbReference type="AlphaFoldDB" id="A0A9Q1BFM1"/>
<sequence length="224" mass="24541">MNPPSQQVFLGNQQHPPAAPRLYVNPTTPDEKLWGSNVRRSMGIRQIICGGIEFVFGIVVIGVHSYFLFDHWDYVGWGIWTGLFAIVTGSLGVLSQKKRCMVIAYMVTSIITAVLCAGCFVYAIFGARISHFILQYGGGAANLALYIILCIVFFIHMVISIIGARYTCGALSSATNQSQQVVNYTPQPLHQQYVPPPPYTVAAAQSGITFQTSTPSTHGVWGHR</sequence>
<proteinExistence type="predicted"/>
<dbReference type="OrthoDB" id="5970442at2759"/>
<keyword evidence="1" id="KW-0472">Membrane</keyword>